<evidence type="ECO:0000313" key="2">
    <source>
        <dbReference type="Proteomes" id="UP001156666"/>
    </source>
</evidence>
<reference evidence="1" key="2">
    <citation type="submission" date="2023-01" db="EMBL/GenBank/DDBJ databases">
        <title>Draft genome sequence of Portibacter lacus strain NBRC 108769.</title>
        <authorList>
            <person name="Sun Q."/>
            <person name="Mori K."/>
        </authorList>
    </citation>
    <scope>NUCLEOTIDE SEQUENCE</scope>
    <source>
        <strain evidence="1">NBRC 108769</strain>
    </source>
</reference>
<dbReference type="InterPro" id="IPR036280">
    <property type="entry name" value="Multihaem_cyt_sf"/>
</dbReference>
<comment type="caution">
    <text evidence="1">The sequence shown here is derived from an EMBL/GenBank/DDBJ whole genome shotgun (WGS) entry which is preliminary data.</text>
</comment>
<organism evidence="1 2">
    <name type="scientific">Portibacter lacus</name>
    <dbReference type="NCBI Taxonomy" id="1099794"/>
    <lineage>
        <taxon>Bacteria</taxon>
        <taxon>Pseudomonadati</taxon>
        <taxon>Bacteroidota</taxon>
        <taxon>Saprospiria</taxon>
        <taxon>Saprospirales</taxon>
        <taxon>Haliscomenobacteraceae</taxon>
        <taxon>Portibacter</taxon>
    </lineage>
</organism>
<proteinExistence type="predicted"/>
<dbReference type="RefSeq" id="WP_235292523.1">
    <property type="nucleotide sequence ID" value="NZ_BSOH01000001.1"/>
</dbReference>
<evidence type="ECO:0000313" key="1">
    <source>
        <dbReference type="EMBL" id="GLR15623.1"/>
    </source>
</evidence>
<evidence type="ECO:0008006" key="3">
    <source>
        <dbReference type="Google" id="ProtNLM"/>
    </source>
</evidence>
<keyword evidence="2" id="KW-1185">Reference proteome</keyword>
<reference evidence="1" key="1">
    <citation type="journal article" date="2014" name="Int. J. Syst. Evol. Microbiol.">
        <title>Complete genome sequence of Corynebacterium casei LMG S-19264T (=DSM 44701T), isolated from a smear-ripened cheese.</title>
        <authorList>
            <consortium name="US DOE Joint Genome Institute (JGI-PGF)"/>
            <person name="Walter F."/>
            <person name="Albersmeier A."/>
            <person name="Kalinowski J."/>
            <person name="Ruckert C."/>
        </authorList>
    </citation>
    <scope>NUCLEOTIDE SEQUENCE</scope>
    <source>
        <strain evidence="1">NBRC 108769</strain>
    </source>
</reference>
<dbReference type="SUPFAM" id="SSF48695">
    <property type="entry name" value="Multiheme cytochromes"/>
    <property type="match status" value="1"/>
</dbReference>
<dbReference type="AlphaFoldDB" id="A0AA37SJ19"/>
<accession>A0AA37SJ19</accession>
<sequence length="194" mass="21742">MKFRSILLMITLLTVVMVSYNFNEVAEVQLEEQSMEAFGTMMEVVMHKRCMNCHPKGDQPRQGEDSHLHYFGVQRGEDGHGIAALKCETCHQKENNLNSGVPGAPHWHLAPRSMAWEGLSRTEVASVFMNPETNGGKSPEEIEKHMTEDDLVLWAFEPGIGLDGVPREKPPVSKEEFIEAVKIWIANGAKIPSE</sequence>
<dbReference type="EMBL" id="BSOH01000001">
    <property type="protein sequence ID" value="GLR15623.1"/>
    <property type="molecule type" value="Genomic_DNA"/>
</dbReference>
<name>A0AA37SJ19_9BACT</name>
<protein>
    <recommendedName>
        <fullName evidence="3">Cytochrome c domain-containing protein</fullName>
    </recommendedName>
</protein>
<gene>
    <name evidence="1" type="ORF">GCM10007940_02380</name>
</gene>
<dbReference type="Proteomes" id="UP001156666">
    <property type="component" value="Unassembled WGS sequence"/>
</dbReference>